<sequence length="600" mass="65462">MGFTPWSSTWLRVVLVVLAVLVCLQLALAPSSAPATSHESAELLARATDGTHSGSDSRDSSSGGESKSSGQSNWRDGSDAERKKQLARQQEWARWSKAGSRPLPETLKNGADAAVTSVPQSHIEFAVDFTPSDWFAFVRIQKTATKTFTAVLRAAVTHAFGLQPMQCRQSFCVTKTRDLPTNCTHFRNCVEAIAPLTSYSHVMRCRLLVEPHADYADLLRPFVAHRRGVPYRRPACILPEVYPMPDSEVVGYSVMLNASMALSPIVPPPPLRPKGQGKRALLSMARPANSAWGESLDKFAVKAQMDQADAMNRVLAGPPLHTNLREAYLRAAQEKVEEGTEPGAPRNITRARELAEERAWRVWTIRQCRSLLLATMLRHPLDRVISEYKFNAGQDCIWDSGLIAPGAPTRDGCAAYVTEPANAVGASNRMTSMLAGHSDAHPHEVYPSPDAMLEMAWKHVASMAFVGIAERFNDSLVLLSCRVGIDAHNLGVAFASHSLVANKTDGMRLFDVDDELAALVLAHNALDLQLYTRALALFERQLAHCLATRPDVVADFRAGMAAPSMRHVELPDDGWDAGLASEYGAAPTPHPGDNLEPGEV</sequence>
<dbReference type="PANTHER" id="PTHR12812">
    <property type="entry name" value="HEPARAN SULFATE 6-O-SULFOTRANSFERASE 3"/>
    <property type="match status" value="1"/>
</dbReference>
<evidence type="ECO:0000256" key="2">
    <source>
        <dbReference type="ARBA" id="ARBA00022679"/>
    </source>
</evidence>
<dbReference type="Gene3D" id="3.40.50.300">
    <property type="entry name" value="P-loop containing nucleotide triphosphate hydrolases"/>
    <property type="match status" value="1"/>
</dbReference>
<keyword evidence="10" id="KW-1185">Reference proteome</keyword>
<feature type="signal peptide" evidence="8">
    <location>
        <begin position="1"/>
        <end position="29"/>
    </location>
</feature>
<evidence type="ECO:0000256" key="3">
    <source>
        <dbReference type="ARBA" id="ARBA00022692"/>
    </source>
</evidence>
<feature type="region of interest" description="Disordered" evidence="7">
    <location>
        <begin position="47"/>
        <end position="107"/>
    </location>
</feature>
<keyword evidence="3" id="KW-0812">Transmembrane</keyword>
<feature type="chain" id="PRO_5005537311" evidence="8">
    <location>
        <begin position="30"/>
        <end position="600"/>
    </location>
</feature>
<evidence type="ECO:0000256" key="5">
    <source>
        <dbReference type="ARBA" id="ARBA00023136"/>
    </source>
</evidence>
<evidence type="ECO:0000256" key="8">
    <source>
        <dbReference type="SAM" id="SignalP"/>
    </source>
</evidence>
<keyword evidence="5" id="KW-0472">Membrane</keyword>
<dbReference type="PANTHER" id="PTHR12812:SF0">
    <property type="entry name" value="HEPARAN-SULFATE 6-O-SULFOTRANSFERASE"/>
    <property type="match status" value="1"/>
</dbReference>
<proteinExistence type="predicted"/>
<comment type="subcellular location">
    <subcellularLocation>
        <location evidence="1">Membrane</location>
        <topology evidence="1">Single-pass membrane protein</topology>
    </subcellularLocation>
</comment>
<dbReference type="OrthoDB" id="20270at2759"/>
<evidence type="ECO:0000256" key="1">
    <source>
        <dbReference type="ARBA" id="ARBA00004167"/>
    </source>
</evidence>
<evidence type="ECO:0000313" key="9">
    <source>
        <dbReference type="EMBL" id="KNC48486.1"/>
    </source>
</evidence>
<name>A0A0L0D8S9_THETB</name>
<gene>
    <name evidence="9" type="ORF">AMSG_04934</name>
</gene>
<dbReference type="InterPro" id="IPR027417">
    <property type="entry name" value="P-loop_NTPase"/>
</dbReference>
<accession>A0A0L0D8S9</accession>
<keyword evidence="2" id="KW-0808">Transferase</keyword>
<dbReference type="GeneID" id="25564448"/>
<evidence type="ECO:0000313" key="10">
    <source>
        <dbReference type="Proteomes" id="UP000054408"/>
    </source>
</evidence>
<dbReference type="AlphaFoldDB" id="A0A0L0D8S9"/>
<feature type="compositionally biased region" description="Low complexity" evidence="7">
    <location>
        <begin position="50"/>
        <end position="72"/>
    </location>
</feature>
<keyword evidence="4" id="KW-1133">Transmembrane helix</keyword>
<evidence type="ECO:0000256" key="4">
    <source>
        <dbReference type="ARBA" id="ARBA00022989"/>
    </source>
</evidence>
<keyword evidence="6" id="KW-0325">Glycoprotein</keyword>
<evidence type="ECO:0000256" key="6">
    <source>
        <dbReference type="ARBA" id="ARBA00023180"/>
    </source>
</evidence>
<organism evidence="9 10">
    <name type="scientific">Thecamonas trahens ATCC 50062</name>
    <dbReference type="NCBI Taxonomy" id="461836"/>
    <lineage>
        <taxon>Eukaryota</taxon>
        <taxon>Apusozoa</taxon>
        <taxon>Apusomonadida</taxon>
        <taxon>Apusomonadidae</taxon>
        <taxon>Thecamonas</taxon>
    </lineage>
</organism>
<dbReference type="GO" id="GO:0016020">
    <property type="term" value="C:membrane"/>
    <property type="evidence" value="ECO:0007669"/>
    <property type="project" value="UniProtKB-SubCell"/>
</dbReference>
<dbReference type="EMBL" id="GL349451">
    <property type="protein sequence ID" value="KNC48486.1"/>
    <property type="molecule type" value="Genomic_DNA"/>
</dbReference>
<keyword evidence="8" id="KW-0732">Signal</keyword>
<protein>
    <submittedName>
        <fullName evidence="9">Uncharacterized protein</fullName>
    </submittedName>
</protein>
<dbReference type="InterPro" id="IPR010635">
    <property type="entry name" value="Heparan_SO4-6-sulfoTrfase"/>
</dbReference>
<dbReference type="RefSeq" id="XP_013758598.1">
    <property type="nucleotide sequence ID" value="XM_013903144.1"/>
</dbReference>
<evidence type="ECO:0000256" key="7">
    <source>
        <dbReference type="SAM" id="MobiDB-lite"/>
    </source>
</evidence>
<reference evidence="9 10" key="1">
    <citation type="submission" date="2010-05" db="EMBL/GenBank/DDBJ databases">
        <title>The Genome Sequence of Thecamonas trahens ATCC 50062.</title>
        <authorList>
            <consortium name="The Broad Institute Genome Sequencing Platform"/>
            <person name="Russ C."/>
            <person name="Cuomo C."/>
            <person name="Shea T."/>
            <person name="Young S.K."/>
            <person name="Zeng Q."/>
            <person name="Koehrsen M."/>
            <person name="Haas B."/>
            <person name="Borodovsky M."/>
            <person name="Guigo R."/>
            <person name="Alvarado L."/>
            <person name="Berlin A."/>
            <person name="Bochicchio J."/>
            <person name="Borenstein D."/>
            <person name="Chapman S."/>
            <person name="Chen Z."/>
            <person name="Freedman E."/>
            <person name="Gellesch M."/>
            <person name="Goldberg J."/>
            <person name="Griggs A."/>
            <person name="Gujja S."/>
            <person name="Heilman E."/>
            <person name="Heiman D."/>
            <person name="Hepburn T."/>
            <person name="Howarth C."/>
            <person name="Jen D."/>
            <person name="Larson L."/>
            <person name="Mehta T."/>
            <person name="Park D."/>
            <person name="Pearson M."/>
            <person name="Roberts A."/>
            <person name="Saif S."/>
            <person name="Shenoy N."/>
            <person name="Sisk P."/>
            <person name="Stolte C."/>
            <person name="Sykes S."/>
            <person name="Thomson T."/>
            <person name="Walk T."/>
            <person name="White J."/>
            <person name="Yandava C."/>
            <person name="Burger G."/>
            <person name="Gray M.W."/>
            <person name="Holland P.W.H."/>
            <person name="King N."/>
            <person name="Lang F.B.F."/>
            <person name="Roger A.J."/>
            <person name="Ruiz-Trillo I."/>
            <person name="Lander E."/>
            <person name="Nusbaum C."/>
        </authorList>
    </citation>
    <scope>NUCLEOTIDE SEQUENCE [LARGE SCALE GENOMIC DNA]</scope>
    <source>
        <strain evidence="9 10">ATCC 50062</strain>
    </source>
</reference>
<feature type="region of interest" description="Disordered" evidence="7">
    <location>
        <begin position="579"/>
        <end position="600"/>
    </location>
</feature>
<dbReference type="eggNOG" id="ENOG502SF5A">
    <property type="taxonomic scope" value="Eukaryota"/>
</dbReference>
<dbReference type="GO" id="GO:0017095">
    <property type="term" value="F:heparan sulfate 6-sulfotransferase activity"/>
    <property type="evidence" value="ECO:0007669"/>
    <property type="project" value="TreeGrafter"/>
</dbReference>
<dbReference type="Proteomes" id="UP000054408">
    <property type="component" value="Unassembled WGS sequence"/>
</dbReference>